<sequence length="129" mass="14381">MAEKVAVILADRDPEDTGPVAYVPQMRAVLVRHSIPGQMVRECIDGYAAVCPALTESTSSAIDGTRARGLFQRSRLIALTNTSSKTIFLKTSVRILRFRKLPRLPPRMMIGDMARMIRHESALKTPIFK</sequence>
<evidence type="ECO:0000313" key="2">
    <source>
        <dbReference type="Proteomes" id="UP000006055"/>
    </source>
</evidence>
<evidence type="ECO:0000313" key="1">
    <source>
        <dbReference type="EMBL" id="AFM24605.1"/>
    </source>
</evidence>
<accession>I4C4W4</accession>
<keyword evidence="2" id="KW-1185">Reference proteome</keyword>
<reference evidence="2" key="1">
    <citation type="submission" date="2012-06" db="EMBL/GenBank/DDBJ databases">
        <title>Complete sequence of chromosome of Desulfomonile tiedjei DSM 6799.</title>
        <authorList>
            <person name="Lucas S."/>
            <person name="Copeland A."/>
            <person name="Lapidus A."/>
            <person name="Glavina del Rio T."/>
            <person name="Dalin E."/>
            <person name="Tice H."/>
            <person name="Bruce D."/>
            <person name="Goodwin L."/>
            <person name="Pitluck S."/>
            <person name="Peters L."/>
            <person name="Ovchinnikova G."/>
            <person name="Zeytun A."/>
            <person name="Lu M."/>
            <person name="Kyrpides N."/>
            <person name="Mavromatis K."/>
            <person name="Ivanova N."/>
            <person name="Brettin T."/>
            <person name="Detter J.C."/>
            <person name="Han C."/>
            <person name="Larimer F."/>
            <person name="Land M."/>
            <person name="Hauser L."/>
            <person name="Markowitz V."/>
            <person name="Cheng J.-F."/>
            <person name="Hugenholtz P."/>
            <person name="Woyke T."/>
            <person name="Wu D."/>
            <person name="Spring S."/>
            <person name="Schroeder M."/>
            <person name="Brambilla E."/>
            <person name="Klenk H.-P."/>
            <person name="Eisen J.A."/>
        </authorList>
    </citation>
    <scope>NUCLEOTIDE SEQUENCE [LARGE SCALE GENOMIC DNA]</scope>
    <source>
        <strain evidence="2">ATCC 49306 / DSM 6799 / DCB-1</strain>
    </source>
</reference>
<proteinExistence type="predicted"/>
<dbReference type="HOGENOM" id="CLU_1945305_0_0_7"/>
<dbReference type="EMBL" id="CP003360">
    <property type="protein sequence ID" value="AFM24605.1"/>
    <property type="molecule type" value="Genomic_DNA"/>
</dbReference>
<protein>
    <submittedName>
        <fullName evidence="1">Uncharacterized protein</fullName>
    </submittedName>
</protein>
<name>I4C4W4_DESTA</name>
<dbReference type="KEGG" id="dti:Desti_1897"/>
<gene>
    <name evidence="1" type="ordered locus">Desti_1897</name>
</gene>
<dbReference type="AlphaFoldDB" id="I4C4W4"/>
<dbReference type="Proteomes" id="UP000006055">
    <property type="component" value="Chromosome"/>
</dbReference>
<organism evidence="1 2">
    <name type="scientific">Desulfomonile tiedjei (strain ATCC 49306 / DSM 6799 / DCB-1)</name>
    <dbReference type="NCBI Taxonomy" id="706587"/>
    <lineage>
        <taxon>Bacteria</taxon>
        <taxon>Pseudomonadati</taxon>
        <taxon>Thermodesulfobacteriota</taxon>
        <taxon>Desulfomonilia</taxon>
        <taxon>Desulfomonilales</taxon>
        <taxon>Desulfomonilaceae</taxon>
        <taxon>Desulfomonile</taxon>
    </lineage>
</organism>